<accession>A0ABQ9UVR4</accession>
<dbReference type="EMBL" id="JASSZA010000010">
    <property type="protein sequence ID" value="KAK2101177.1"/>
    <property type="molecule type" value="Genomic_DNA"/>
</dbReference>
<reference evidence="1 2" key="1">
    <citation type="submission" date="2023-05" db="EMBL/GenBank/DDBJ databases">
        <title>B98-5 Cell Line De Novo Hybrid Assembly: An Optical Mapping Approach.</title>
        <authorList>
            <person name="Kananen K."/>
            <person name="Auerbach J.A."/>
            <person name="Kautto E."/>
            <person name="Blachly J.S."/>
        </authorList>
    </citation>
    <scope>NUCLEOTIDE SEQUENCE [LARGE SCALE GENOMIC DNA]</scope>
    <source>
        <strain evidence="1">B95-8</strain>
        <tissue evidence="1">Cell line</tissue>
    </source>
</reference>
<comment type="caution">
    <text evidence="1">The sequence shown here is derived from an EMBL/GenBank/DDBJ whole genome shotgun (WGS) entry which is preliminary data.</text>
</comment>
<protein>
    <submittedName>
        <fullName evidence="1">Uncharacterized protein</fullName>
    </submittedName>
</protein>
<dbReference type="Proteomes" id="UP001266305">
    <property type="component" value="Unassembled WGS sequence"/>
</dbReference>
<name>A0ABQ9UVR4_SAGOE</name>
<evidence type="ECO:0000313" key="2">
    <source>
        <dbReference type="Proteomes" id="UP001266305"/>
    </source>
</evidence>
<evidence type="ECO:0000313" key="1">
    <source>
        <dbReference type="EMBL" id="KAK2101177.1"/>
    </source>
</evidence>
<keyword evidence="2" id="KW-1185">Reference proteome</keyword>
<proteinExistence type="predicted"/>
<sequence>PCLAVAATGVLKETGENGAGFTHDFEVFFSGCTSFLAIPLFWCTSLLAGSPKCNIGVQGALSSPEKMFLQVLGPLPSSE</sequence>
<feature type="non-terminal residue" evidence="1">
    <location>
        <position position="1"/>
    </location>
</feature>
<organism evidence="1 2">
    <name type="scientific">Saguinus oedipus</name>
    <name type="common">Cotton-top tamarin</name>
    <name type="synonym">Oedipomidas oedipus</name>
    <dbReference type="NCBI Taxonomy" id="9490"/>
    <lineage>
        <taxon>Eukaryota</taxon>
        <taxon>Metazoa</taxon>
        <taxon>Chordata</taxon>
        <taxon>Craniata</taxon>
        <taxon>Vertebrata</taxon>
        <taxon>Euteleostomi</taxon>
        <taxon>Mammalia</taxon>
        <taxon>Eutheria</taxon>
        <taxon>Euarchontoglires</taxon>
        <taxon>Primates</taxon>
        <taxon>Haplorrhini</taxon>
        <taxon>Platyrrhini</taxon>
        <taxon>Cebidae</taxon>
        <taxon>Callitrichinae</taxon>
        <taxon>Saguinus</taxon>
    </lineage>
</organism>
<gene>
    <name evidence="1" type="ORF">P7K49_022525</name>
</gene>